<protein>
    <recommendedName>
        <fullName evidence="10">dITP/XTP pyrophosphatase</fullName>
        <ecNumber evidence="10">3.6.1.66</ecNumber>
    </recommendedName>
    <alternativeName>
        <fullName evidence="10">Non-canonical purine NTP pyrophosphatase</fullName>
    </alternativeName>
    <alternativeName>
        <fullName evidence="10">Non-standard purine NTP pyrophosphatase</fullName>
    </alternativeName>
    <alternativeName>
        <fullName evidence="10">Nucleoside-triphosphate diphosphatase</fullName>
    </alternativeName>
    <alternativeName>
        <fullName evidence="10">Nucleoside-triphosphate pyrophosphatase</fullName>
        <shortName evidence="10">NTPase</shortName>
    </alternativeName>
</protein>
<dbReference type="Gene3D" id="3.90.950.10">
    <property type="match status" value="1"/>
</dbReference>
<dbReference type="AlphaFoldDB" id="A0A1V5MF21"/>
<keyword evidence="7 10" id="KW-0546">Nucleotide metabolism</keyword>
<dbReference type="PANTHER" id="PTHR11067:SF9">
    <property type="entry name" value="INOSINE TRIPHOSPHATE PYROPHOSPHATASE"/>
    <property type="match status" value="1"/>
</dbReference>
<dbReference type="FunFam" id="3.90.950.10:FF:000001">
    <property type="entry name" value="dITP/XTP pyrophosphatase"/>
    <property type="match status" value="1"/>
</dbReference>
<evidence type="ECO:0000256" key="11">
    <source>
        <dbReference type="RuleBase" id="RU003781"/>
    </source>
</evidence>
<keyword evidence="3 10" id="KW-0479">Metal-binding</keyword>
<gene>
    <name evidence="12" type="ORF">BWY73_01003</name>
</gene>
<dbReference type="Proteomes" id="UP000485484">
    <property type="component" value="Unassembled WGS sequence"/>
</dbReference>
<evidence type="ECO:0000256" key="2">
    <source>
        <dbReference type="ARBA" id="ARBA00011738"/>
    </source>
</evidence>
<dbReference type="CDD" id="cd00515">
    <property type="entry name" value="HAM1"/>
    <property type="match status" value="1"/>
</dbReference>
<comment type="cofactor">
    <cofactor evidence="10">
        <name>Mg(2+)</name>
        <dbReference type="ChEBI" id="CHEBI:18420"/>
    </cofactor>
    <text evidence="10">Binds 1 Mg(2+) ion per subunit.</text>
</comment>
<dbReference type="NCBIfam" id="NF011397">
    <property type="entry name" value="PRK14822.1"/>
    <property type="match status" value="1"/>
</dbReference>
<comment type="caution">
    <text evidence="10">Lacks conserved residue(s) required for the propagation of feature annotation.</text>
</comment>
<evidence type="ECO:0000256" key="6">
    <source>
        <dbReference type="ARBA" id="ARBA00022842"/>
    </source>
</evidence>
<sequence>MELVIATGNAKKLGEILAILAGLPLRVLSLADFPEVAEPAEDGLTFEANARKKAAGYARGLGRPVLAEDSGLEVAALDGAPGIRSARFAGPGKRDADNIALLLERLKEVAPADRRARFVSVVALAAPDGRTTVFRGVREGLITGAPRGSNGFGYDPVFLVPELGRTFAELAAGEKNRLSHRRQALELAREFLASPAGREFMRRAGAPPGTG</sequence>
<feature type="binding site" evidence="10">
    <location>
        <position position="70"/>
    </location>
    <ligand>
        <name>substrate</name>
    </ligand>
</feature>
<feature type="binding site" evidence="10">
    <location>
        <position position="175"/>
    </location>
    <ligand>
        <name>substrate</name>
    </ligand>
</feature>
<comment type="similarity">
    <text evidence="1 10 11">Belongs to the HAM1 NTPase family.</text>
</comment>
<proteinExistence type="inferred from homology"/>
<name>A0A1V5MF21_UNCT6</name>
<organism evidence="12 13">
    <name type="scientific">candidate division TA06 bacterium ADurb.Bin417</name>
    <dbReference type="NCBI Taxonomy" id="1852828"/>
    <lineage>
        <taxon>Bacteria</taxon>
        <taxon>Bacteria division TA06</taxon>
    </lineage>
</organism>
<evidence type="ECO:0000256" key="7">
    <source>
        <dbReference type="ARBA" id="ARBA00023080"/>
    </source>
</evidence>
<dbReference type="InterPro" id="IPR029001">
    <property type="entry name" value="ITPase-like_fam"/>
</dbReference>
<feature type="binding site" evidence="10">
    <location>
        <begin position="152"/>
        <end position="155"/>
    </location>
    <ligand>
        <name>substrate</name>
    </ligand>
</feature>
<keyword evidence="6 10" id="KW-0460">Magnesium</keyword>
<feature type="binding site" evidence="10">
    <location>
        <position position="69"/>
    </location>
    <ligand>
        <name>Mg(2+)</name>
        <dbReference type="ChEBI" id="CHEBI:18420"/>
    </ligand>
</feature>
<dbReference type="EC" id="3.6.1.66" evidence="10"/>
<dbReference type="HAMAP" id="MF_01405">
    <property type="entry name" value="Non_canon_purine_NTPase"/>
    <property type="match status" value="1"/>
</dbReference>
<dbReference type="InterPro" id="IPR002637">
    <property type="entry name" value="RdgB/HAM1"/>
</dbReference>
<evidence type="ECO:0000313" key="13">
    <source>
        <dbReference type="Proteomes" id="UP000485484"/>
    </source>
</evidence>
<comment type="subunit">
    <text evidence="2 10">Homodimer.</text>
</comment>
<feature type="binding site" evidence="10">
    <location>
        <begin position="7"/>
        <end position="12"/>
    </location>
    <ligand>
        <name>substrate</name>
    </ligand>
</feature>
<accession>A0A1V5MF21</accession>
<evidence type="ECO:0000256" key="10">
    <source>
        <dbReference type="HAMAP-Rule" id="MF_01405"/>
    </source>
</evidence>
<dbReference type="GO" id="GO:0017111">
    <property type="term" value="F:ribonucleoside triphosphate phosphatase activity"/>
    <property type="evidence" value="ECO:0007669"/>
    <property type="project" value="InterPro"/>
</dbReference>
<dbReference type="GO" id="GO:0036222">
    <property type="term" value="F:XTP diphosphatase activity"/>
    <property type="evidence" value="ECO:0007669"/>
    <property type="project" value="UniProtKB-UniRule"/>
</dbReference>
<dbReference type="PANTHER" id="PTHR11067">
    <property type="entry name" value="INOSINE TRIPHOSPHATE PYROPHOSPHATASE/HAM1 PROTEIN"/>
    <property type="match status" value="1"/>
</dbReference>
<comment type="catalytic activity">
    <reaction evidence="9 10">
        <text>XTP + H2O = XMP + diphosphate + H(+)</text>
        <dbReference type="Rhea" id="RHEA:28610"/>
        <dbReference type="ChEBI" id="CHEBI:15377"/>
        <dbReference type="ChEBI" id="CHEBI:15378"/>
        <dbReference type="ChEBI" id="CHEBI:33019"/>
        <dbReference type="ChEBI" id="CHEBI:57464"/>
        <dbReference type="ChEBI" id="CHEBI:61314"/>
        <dbReference type="EC" id="3.6.1.66"/>
    </reaction>
</comment>
<dbReference type="GO" id="GO:0036220">
    <property type="term" value="F:ITP diphosphatase activity"/>
    <property type="evidence" value="ECO:0007669"/>
    <property type="project" value="UniProtKB-UniRule"/>
</dbReference>
<feature type="active site" description="Proton acceptor" evidence="10">
    <location>
        <position position="69"/>
    </location>
</feature>
<dbReference type="GO" id="GO:0046872">
    <property type="term" value="F:metal ion binding"/>
    <property type="evidence" value="ECO:0007669"/>
    <property type="project" value="UniProtKB-KW"/>
</dbReference>
<comment type="function">
    <text evidence="10">Pyrophosphatase that catalyzes the hydrolysis of nucleoside triphosphates to their monophosphate derivatives, with a high preference for the non-canonical purine nucleotides XTP (xanthosine triphosphate), dITP (deoxyinosine triphosphate) and ITP. Seems to function as a house-cleaning enzyme that removes non-canonical purine nucleotides from the nucleotide pool, thus preventing their incorporation into DNA/RNA and avoiding chromosomal lesions.</text>
</comment>
<dbReference type="SUPFAM" id="SSF52972">
    <property type="entry name" value="ITPase-like"/>
    <property type="match status" value="1"/>
</dbReference>
<dbReference type="GO" id="GO:0005829">
    <property type="term" value="C:cytosol"/>
    <property type="evidence" value="ECO:0007669"/>
    <property type="project" value="TreeGrafter"/>
</dbReference>
<dbReference type="GO" id="GO:0000166">
    <property type="term" value="F:nucleotide binding"/>
    <property type="evidence" value="ECO:0007669"/>
    <property type="project" value="UniProtKB-KW"/>
</dbReference>
<keyword evidence="4 10" id="KW-0547">Nucleotide-binding</keyword>
<dbReference type="GO" id="GO:0009146">
    <property type="term" value="P:purine nucleoside triphosphate catabolic process"/>
    <property type="evidence" value="ECO:0007669"/>
    <property type="project" value="UniProtKB-UniRule"/>
</dbReference>
<evidence type="ECO:0000256" key="4">
    <source>
        <dbReference type="ARBA" id="ARBA00022741"/>
    </source>
</evidence>
<dbReference type="EMBL" id="MWAK01000149">
    <property type="protein sequence ID" value="OPZ91818.1"/>
    <property type="molecule type" value="Genomic_DNA"/>
</dbReference>
<comment type="catalytic activity">
    <reaction evidence="8 10">
        <text>dITP + H2O = dIMP + diphosphate + H(+)</text>
        <dbReference type="Rhea" id="RHEA:28342"/>
        <dbReference type="ChEBI" id="CHEBI:15377"/>
        <dbReference type="ChEBI" id="CHEBI:15378"/>
        <dbReference type="ChEBI" id="CHEBI:33019"/>
        <dbReference type="ChEBI" id="CHEBI:61194"/>
        <dbReference type="ChEBI" id="CHEBI:61382"/>
        <dbReference type="EC" id="3.6.1.66"/>
    </reaction>
</comment>
<dbReference type="InterPro" id="IPR020922">
    <property type="entry name" value="dITP/XTP_pyrophosphatase"/>
</dbReference>
<evidence type="ECO:0000256" key="3">
    <source>
        <dbReference type="ARBA" id="ARBA00022723"/>
    </source>
</evidence>
<dbReference type="NCBIfam" id="TIGR00042">
    <property type="entry name" value="RdgB/HAM1 family non-canonical purine NTP pyrophosphatase"/>
    <property type="match status" value="1"/>
</dbReference>
<evidence type="ECO:0000256" key="8">
    <source>
        <dbReference type="ARBA" id="ARBA00051875"/>
    </source>
</evidence>
<reference evidence="12 13" key="1">
    <citation type="submission" date="2017-02" db="EMBL/GenBank/DDBJ databases">
        <title>Delving into the versatile metabolic prowess of the omnipresent phylum Bacteroidetes.</title>
        <authorList>
            <person name="Nobu M.K."/>
            <person name="Mei R."/>
            <person name="Narihiro T."/>
            <person name="Kuroda K."/>
            <person name="Liu W.-T."/>
        </authorList>
    </citation>
    <scope>NUCLEOTIDE SEQUENCE [LARGE SCALE GENOMIC DNA]</scope>
    <source>
        <strain evidence="12">ADurb.Bin417</strain>
    </source>
</reference>
<evidence type="ECO:0000256" key="5">
    <source>
        <dbReference type="ARBA" id="ARBA00022801"/>
    </source>
</evidence>
<comment type="catalytic activity">
    <reaction evidence="10">
        <text>ITP + H2O = IMP + diphosphate + H(+)</text>
        <dbReference type="Rhea" id="RHEA:29399"/>
        <dbReference type="ChEBI" id="CHEBI:15377"/>
        <dbReference type="ChEBI" id="CHEBI:15378"/>
        <dbReference type="ChEBI" id="CHEBI:33019"/>
        <dbReference type="ChEBI" id="CHEBI:58053"/>
        <dbReference type="ChEBI" id="CHEBI:61402"/>
        <dbReference type="EC" id="3.6.1.66"/>
    </reaction>
</comment>
<dbReference type="Pfam" id="PF01725">
    <property type="entry name" value="Ham1p_like"/>
    <property type="match status" value="1"/>
</dbReference>
<evidence type="ECO:0000313" key="12">
    <source>
        <dbReference type="EMBL" id="OPZ91818.1"/>
    </source>
</evidence>
<evidence type="ECO:0000256" key="9">
    <source>
        <dbReference type="ARBA" id="ARBA00052017"/>
    </source>
</evidence>
<dbReference type="GO" id="GO:0009117">
    <property type="term" value="P:nucleotide metabolic process"/>
    <property type="evidence" value="ECO:0007669"/>
    <property type="project" value="UniProtKB-KW"/>
</dbReference>
<evidence type="ECO:0000256" key="1">
    <source>
        <dbReference type="ARBA" id="ARBA00008023"/>
    </source>
</evidence>
<dbReference type="GO" id="GO:0035870">
    <property type="term" value="F:dITP diphosphatase activity"/>
    <property type="evidence" value="ECO:0007669"/>
    <property type="project" value="UniProtKB-UniRule"/>
</dbReference>
<keyword evidence="5 10" id="KW-0378">Hydrolase</keyword>
<feature type="binding site" evidence="10">
    <location>
        <begin position="180"/>
        <end position="181"/>
    </location>
    <ligand>
        <name>substrate</name>
    </ligand>
</feature>
<comment type="caution">
    <text evidence="12">The sequence shown here is derived from an EMBL/GenBank/DDBJ whole genome shotgun (WGS) entry which is preliminary data.</text>
</comment>